<proteinExistence type="predicted"/>
<dbReference type="EMBL" id="AFMF02000031">
    <property type="protein sequence ID" value="EMM95554.1"/>
    <property type="molecule type" value="Genomic_DNA"/>
</dbReference>
<dbReference type="InterPro" id="IPR011458">
    <property type="entry name" value="DUF1564"/>
</dbReference>
<organism evidence="1 2">
    <name type="scientific">Leptospira interrogans serovar Zanoni str. LT2156</name>
    <dbReference type="NCBI Taxonomy" id="1001601"/>
    <lineage>
        <taxon>Bacteria</taxon>
        <taxon>Pseudomonadati</taxon>
        <taxon>Spirochaetota</taxon>
        <taxon>Spirochaetia</taxon>
        <taxon>Leptospirales</taxon>
        <taxon>Leptospiraceae</taxon>
        <taxon>Leptospira</taxon>
    </lineage>
</organism>
<dbReference type="AlphaFoldDB" id="M6HKV1"/>
<protein>
    <submittedName>
        <fullName evidence="1">PF07600 family protein</fullName>
    </submittedName>
</protein>
<gene>
    <name evidence="1" type="ORF">LEP1GSC158_0781</name>
</gene>
<evidence type="ECO:0000313" key="2">
    <source>
        <dbReference type="Proteomes" id="UP000012089"/>
    </source>
</evidence>
<name>M6HKV1_LEPIR</name>
<comment type="caution">
    <text evidence="1">The sequence shown here is derived from an EMBL/GenBank/DDBJ whole genome shotgun (WGS) entry which is preliminary data.</text>
</comment>
<reference evidence="1 2" key="1">
    <citation type="submission" date="2013-01" db="EMBL/GenBank/DDBJ databases">
        <authorList>
            <person name="Harkins D.M."/>
            <person name="Durkin A.S."/>
            <person name="Brinkac L.M."/>
            <person name="Haft D.H."/>
            <person name="Selengut J.D."/>
            <person name="Sanka R."/>
            <person name="DePew J."/>
            <person name="Purushe J."/>
            <person name="Tulsiani S.M."/>
            <person name="Graham G.C."/>
            <person name="Burns M.-A."/>
            <person name="Dohnt M.F."/>
            <person name="Smythe L.D."/>
            <person name="McKay D.B."/>
            <person name="Craig S.B."/>
            <person name="Vinetz J.M."/>
            <person name="Sutton G.G."/>
            <person name="Nierman W.C."/>
            <person name="Fouts D.E."/>
        </authorList>
    </citation>
    <scope>NUCLEOTIDE SEQUENCE [LARGE SCALE GENOMIC DNA]</scope>
    <source>
        <strain evidence="1 2">LT2156</strain>
    </source>
</reference>
<sequence>MGVPTFKESIRRVQTPIFKIVSSLHGTHVNLDFIKIFLRFFLKIDSTEFLSRTVKGMEILLFNSNYEVRSSFETNHSETITLLIPQDTWFRFFENDRKILSKKIPEFLKTYGKYLSSQKHISKKAEKTLYQPSQKNQKMKRVNVRVKSKNWILFGILAQAHGVSRCYLFNYLLWLETLGVGDSIVNTVNAGAPTFHRSYRYILDVDLLSHQVTRKLRFKPKNHFHILKKNKKFILNIHSKNLEY</sequence>
<dbReference type="Proteomes" id="UP000012089">
    <property type="component" value="Unassembled WGS sequence"/>
</dbReference>
<accession>M6HKV1</accession>
<evidence type="ECO:0000313" key="1">
    <source>
        <dbReference type="EMBL" id="EMM95554.1"/>
    </source>
</evidence>
<dbReference type="Pfam" id="PF07600">
    <property type="entry name" value="DUF1564"/>
    <property type="match status" value="1"/>
</dbReference>